<comment type="caution">
    <text evidence="2">The sequence shown here is derived from an EMBL/GenBank/DDBJ whole genome shotgun (WGS) entry which is preliminary data.</text>
</comment>
<evidence type="ECO:0008006" key="4">
    <source>
        <dbReference type="Google" id="ProtNLM"/>
    </source>
</evidence>
<dbReference type="AlphaFoldDB" id="A0A2H3KLQ8"/>
<evidence type="ECO:0000256" key="1">
    <source>
        <dbReference type="SAM" id="MobiDB-lite"/>
    </source>
</evidence>
<keyword evidence="3" id="KW-1185">Reference proteome</keyword>
<proteinExistence type="predicted"/>
<evidence type="ECO:0000313" key="2">
    <source>
        <dbReference type="EMBL" id="PDV98962.1"/>
    </source>
</evidence>
<sequence>MAELPDSLARNFAAAAVSPALRRILLVDLPPGQLRTVAAAFAEALTAAEGRPVELINMALAQDEDTLWGGLAFNPVPDGPPITWLPGLLTRELTNANNIPLVLIPDLAQLGLVGQRACVSLLDNPDARLERHGQSRRWRSQICWLAACRAAELPQVAPHLLDRFALRVEGEVLREPNRVQALRTQVVTEQAEPPPFTLPPAVLAQIGAAMQRPLACPESDVAANVLQLFPDAADAESSRRAVGFARLIMALARLEGKTPTDLLREVSQGQTRTERSPEQVQPGDGAPGTPPKPDQTGSGSEGSGMVESTPQPADAATEGGPGSYEPVAPGSDPGPETLVGGMEATFPGLNMRLYPEDSPRQQASEPLRMPSRRFRASPSASGPIIGVEQTTTTEDLALVATLIEAAKWQRMRQGGAEMCPGRLRLHPGDLRRNRRAPVIEQQLVLVVDHTCRTGFAWVDVLMPHILWAYQARAAVTLVQVGAQDAAHPLRATLLNAPNVLVPQLNTALNAGPGYGTPLAHGLELALQQLRHLIQGGRSAVRQARLVVLSDGRGNLPLVASHSGAVRGLVGRQGFDDALTIAHQLASLSHVERLLIVPEPRLYPELARRLAMAMHAPLAVMTPLDAEVTL</sequence>
<dbReference type="InterPro" id="IPR036465">
    <property type="entry name" value="vWFA_dom_sf"/>
</dbReference>
<accession>A0A2H3KLQ8</accession>
<dbReference type="EMBL" id="LYXE01000086">
    <property type="protein sequence ID" value="PDV98962.1"/>
    <property type="molecule type" value="Genomic_DNA"/>
</dbReference>
<reference evidence="2 3" key="1">
    <citation type="submission" date="2016-05" db="EMBL/GenBank/DDBJ databases">
        <authorList>
            <person name="Lavstsen T."/>
            <person name="Jespersen J.S."/>
        </authorList>
    </citation>
    <scope>NUCLEOTIDE SEQUENCE [LARGE SCALE GENOMIC DNA]</scope>
    <source>
        <strain evidence="2 3">B7-9</strain>
    </source>
</reference>
<feature type="region of interest" description="Disordered" evidence="1">
    <location>
        <begin position="260"/>
        <end position="343"/>
    </location>
</feature>
<dbReference type="OrthoDB" id="159280at2"/>
<name>A0A2H3KLQ8_9CHLR</name>
<dbReference type="RefSeq" id="WP_097652586.1">
    <property type="nucleotide sequence ID" value="NZ_LYXE01000086.1"/>
</dbReference>
<gene>
    <name evidence="2" type="ORF">A9Q02_14005</name>
</gene>
<organism evidence="2 3">
    <name type="scientific">Candidatus Chloroploca asiatica</name>
    <dbReference type="NCBI Taxonomy" id="1506545"/>
    <lineage>
        <taxon>Bacteria</taxon>
        <taxon>Bacillati</taxon>
        <taxon>Chloroflexota</taxon>
        <taxon>Chloroflexia</taxon>
        <taxon>Chloroflexales</taxon>
        <taxon>Chloroflexineae</taxon>
        <taxon>Oscillochloridaceae</taxon>
        <taxon>Candidatus Chloroploca</taxon>
    </lineage>
</organism>
<evidence type="ECO:0000313" key="3">
    <source>
        <dbReference type="Proteomes" id="UP000220922"/>
    </source>
</evidence>
<protein>
    <recommendedName>
        <fullName evidence="4">VWFA domain-containing protein</fullName>
    </recommendedName>
</protein>
<dbReference type="SUPFAM" id="SSF53300">
    <property type="entry name" value="vWA-like"/>
    <property type="match status" value="1"/>
</dbReference>
<dbReference type="Proteomes" id="UP000220922">
    <property type="component" value="Unassembled WGS sequence"/>
</dbReference>
<feature type="region of interest" description="Disordered" evidence="1">
    <location>
        <begin position="349"/>
        <end position="368"/>
    </location>
</feature>